<dbReference type="SMART" id="SM00894">
    <property type="entry name" value="Excalibur"/>
    <property type="match status" value="1"/>
</dbReference>
<reference evidence="3 4" key="1">
    <citation type="submission" date="2018-05" db="EMBL/GenBank/DDBJ databases">
        <title>Streptomyces venezuelae.</title>
        <authorList>
            <person name="Kim W."/>
            <person name="Lee N."/>
            <person name="Cho B.-K."/>
        </authorList>
    </citation>
    <scope>NUCLEOTIDE SEQUENCE [LARGE SCALE GENOMIC DNA]</scope>
    <source>
        <strain evidence="3 4">ATCC 21018</strain>
    </source>
</reference>
<sequence length="91" mass="9135">MGQWSEASIVKQCPAAKGTTYQIPANDPDQKKPSPTKESSSTGGSSGTGGGGSVYYKNCAAAKAAGAAPVRRGDPGYGKHLDKDGDGTACE</sequence>
<evidence type="ECO:0000259" key="2">
    <source>
        <dbReference type="SMART" id="SM00894"/>
    </source>
</evidence>
<protein>
    <recommendedName>
        <fullName evidence="2">Excalibur calcium-binding domain-containing protein</fullName>
    </recommendedName>
</protein>
<feature type="domain" description="Excalibur calcium-binding" evidence="2">
    <location>
        <begin position="55"/>
        <end position="91"/>
    </location>
</feature>
<feature type="region of interest" description="Disordered" evidence="1">
    <location>
        <begin position="1"/>
        <end position="50"/>
    </location>
</feature>
<feature type="region of interest" description="Disordered" evidence="1">
    <location>
        <begin position="67"/>
        <end position="91"/>
    </location>
</feature>
<evidence type="ECO:0000313" key="4">
    <source>
        <dbReference type="Proteomes" id="UP000324101"/>
    </source>
</evidence>
<name>A0A5P2DW67_STRVZ</name>
<dbReference type="AlphaFoldDB" id="A0A5P2DW67"/>
<accession>A0A5P2DW67</accession>
<dbReference type="Pfam" id="PF05901">
    <property type="entry name" value="Excalibur"/>
    <property type="match status" value="1"/>
</dbReference>
<gene>
    <name evidence="3" type="ORF">DEJ51_32650</name>
</gene>
<dbReference type="EMBL" id="CP029189">
    <property type="protein sequence ID" value="QES59356.1"/>
    <property type="molecule type" value="Genomic_DNA"/>
</dbReference>
<evidence type="ECO:0000313" key="3">
    <source>
        <dbReference type="EMBL" id="QES59356.1"/>
    </source>
</evidence>
<feature type="compositionally biased region" description="Basic and acidic residues" evidence="1">
    <location>
        <begin position="71"/>
        <end position="91"/>
    </location>
</feature>
<dbReference type="InterPro" id="IPR008613">
    <property type="entry name" value="Excalibur_Ca-bd_domain"/>
</dbReference>
<dbReference type="OrthoDB" id="4337778at2"/>
<evidence type="ECO:0000256" key="1">
    <source>
        <dbReference type="SAM" id="MobiDB-lite"/>
    </source>
</evidence>
<organism evidence="3 4">
    <name type="scientific">Streptomyces venezuelae</name>
    <dbReference type="NCBI Taxonomy" id="54571"/>
    <lineage>
        <taxon>Bacteria</taxon>
        <taxon>Bacillati</taxon>
        <taxon>Actinomycetota</taxon>
        <taxon>Actinomycetes</taxon>
        <taxon>Kitasatosporales</taxon>
        <taxon>Streptomycetaceae</taxon>
        <taxon>Streptomyces</taxon>
    </lineage>
</organism>
<proteinExistence type="predicted"/>
<dbReference type="Proteomes" id="UP000324101">
    <property type="component" value="Chromosome"/>
</dbReference>